<dbReference type="RefSeq" id="WP_115887905.1">
    <property type="nucleotide sequence ID" value="NZ_QRDQ01000008.1"/>
</dbReference>
<keyword evidence="4" id="KW-0732">Signal</keyword>
<evidence type="ECO:0000259" key="7">
    <source>
        <dbReference type="Pfam" id="PF00884"/>
    </source>
</evidence>
<comment type="similarity">
    <text evidence="2">Belongs to the sulfatase family.</text>
</comment>
<dbReference type="InterPro" id="IPR017850">
    <property type="entry name" value="Alkaline_phosphatase_core_sf"/>
</dbReference>
<dbReference type="Pfam" id="PF14707">
    <property type="entry name" value="Sulfatase_C"/>
    <property type="match status" value="1"/>
</dbReference>
<evidence type="ECO:0000256" key="3">
    <source>
        <dbReference type="ARBA" id="ARBA00022723"/>
    </source>
</evidence>
<keyword evidence="5" id="KW-0378">Hydrolase</keyword>
<sequence>MKTNFRSIKSAGLLKTFGLLFCLLIASLGYAQKSPNIIILLSDDTGWGDLGPYGGGEGRGAATPNIDRMATEGMQFWSFYGQPSCTPGRAALITGRIPNRSGMTTVAFPGDGGGLPKAEWTLASLLKRKNYNTFFAGKWHLGEEDYSMPIAQGFDVMKNVTLYHLNAYTYTDPDWNADMPEDIRATWVKGTKGALEGEAGKPYREVRKIDGKVIPFLDQYTEEESLKWLKENGKKDKPFFMEISFAKNHQPNLPHPDYAGKSAGKNKYADCIVELDARIGRIMDEVRNLGIAENTLIIYTVDNGTWQDVYPDCGYTPFRGTKGTDREGGSRIPTLAWWPGKIKPNSKNNDILGTLDFMATFAALSGQELPTVDRDGKPTIFDSYDMSPVLFGTGKSKRTMWFYFTEDELLPGAIRIGKFKAVFNLRGDNGQATGGLAVDSNLGWKGAASYVATVPQIFDLWADPQERYDLFMNNFTEKTWFLPTVQNIIGEFAKTYEKYPPHVVQSNLYPGPITIDNYLKLKEAQEKLKSISTAKRSGGG</sequence>
<evidence type="ECO:0000313" key="9">
    <source>
        <dbReference type="Proteomes" id="UP000257004"/>
    </source>
</evidence>
<comment type="caution">
    <text evidence="8">The sequence shown here is derived from an EMBL/GenBank/DDBJ whole genome shotgun (WGS) entry which is preliminary data.</text>
</comment>
<accession>A0A3D9FW99</accession>
<proteinExistence type="inferred from homology"/>
<feature type="domain" description="Sulfatase N-terminal" evidence="7">
    <location>
        <begin position="35"/>
        <end position="366"/>
    </location>
</feature>
<name>A0A3D9FW99_9FLAO</name>
<dbReference type="AlphaFoldDB" id="A0A3D9FW99"/>
<reference evidence="8 9" key="1">
    <citation type="submission" date="2018-07" db="EMBL/GenBank/DDBJ databases">
        <title>Genomic Encyclopedia of Archaeal and Bacterial Type Strains, Phase II (KMG-II): from individual species to whole genera.</title>
        <authorList>
            <person name="Goeker M."/>
        </authorList>
    </citation>
    <scope>NUCLEOTIDE SEQUENCE [LARGE SCALE GENOMIC DNA]</scope>
    <source>
        <strain evidence="8 9">DSM 25795</strain>
    </source>
</reference>
<keyword evidence="9" id="KW-1185">Reference proteome</keyword>
<evidence type="ECO:0000256" key="5">
    <source>
        <dbReference type="ARBA" id="ARBA00022801"/>
    </source>
</evidence>
<dbReference type="SUPFAM" id="SSF53649">
    <property type="entry name" value="Alkaline phosphatase-like"/>
    <property type="match status" value="1"/>
</dbReference>
<dbReference type="CDD" id="cd16142">
    <property type="entry name" value="ARS_like"/>
    <property type="match status" value="1"/>
</dbReference>
<dbReference type="GO" id="GO:0046872">
    <property type="term" value="F:metal ion binding"/>
    <property type="evidence" value="ECO:0007669"/>
    <property type="project" value="UniProtKB-KW"/>
</dbReference>
<dbReference type="PANTHER" id="PTHR42693:SF42">
    <property type="entry name" value="ARYLSULFATASE G"/>
    <property type="match status" value="1"/>
</dbReference>
<dbReference type="InterPro" id="IPR000917">
    <property type="entry name" value="Sulfatase_N"/>
</dbReference>
<dbReference type="Gene3D" id="3.30.1120.10">
    <property type="match status" value="1"/>
</dbReference>
<comment type="cofactor">
    <cofactor evidence="1">
        <name>Ca(2+)</name>
        <dbReference type="ChEBI" id="CHEBI:29108"/>
    </cofactor>
</comment>
<evidence type="ECO:0000313" key="8">
    <source>
        <dbReference type="EMBL" id="RED25059.1"/>
    </source>
</evidence>
<evidence type="ECO:0000256" key="2">
    <source>
        <dbReference type="ARBA" id="ARBA00008779"/>
    </source>
</evidence>
<dbReference type="Proteomes" id="UP000257004">
    <property type="component" value="Unassembled WGS sequence"/>
</dbReference>
<evidence type="ECO:0000256" key="1">
    <source>
        <dbReference type="ARBA" id="ARBA00001913"/>
    </source>
</evidence>
<dbReference type="EMBL" id="QRDQ01000008">
    <property type="protein sequence ID" value="RED25059.1"/>
    <property type="molecule type" value="Genomic_DNA"/>
</dbReference>
<organism evidence="8 9">
    <name type="scientific">Flavobacterium cutihirudinis</name>
    <dbReference type="NCBI Taxonomy" id="1265740"/>
    <lineage>
        <taxon>Bacteria</taxon>
        <taxon>Pseudomonadati</taxon>
        <taxon>Bacteroidota</taxon>
        <taxon>Flavobacteriia</taxon>
        <taxon>Flavobacteriales</taxon>
        <taxon>Flavobacteriaceae</taxon>
        <taxon>Flavobacterium</taxon>
    </lineage>
</organism>
<dbReference type="Pfam" id="PF00884">
    <property type="entry name" value="Sulfatase"/>
    <property type="match status" value="1"/>
</dbReference>
<dbReference type="GO" id="GO:0004065">
    <property type="term" value="F:arylsulfatase activity"/>
    <property type="evidence" value="ECO:0007669"/>
    <property type="project" value="TreeGrafter"/>
</dbReference>
<dbReference type="OrthoDB" id="9766107at2"/>
<protein>
    <submittedName>
        <fullName evidence="8">Arylsulfatase</fullName>
    </submittedName>
</protein>
<keyword evidence="6" id="KW-0106">Calcium</keyword>
<dbReference type="Gene3D" id="3.40.720.10">
    <property type="entry name" value="Alkaline Phosphatase, subunit A"/>
    <property type="match status" value="1"/>
</dbReference>
<dbReference type="PANTHER" id="PTHR42693">
    <property type="entry name" value="ARYLSULFATASE FAMILY MEMBER"/>
    <property type="match status" value="1"/>
</dbReference>
<evidence type="ECO:0000256" key="4">
    <source>
        <dbReference type="ARBA" id="ARBA00022729"/>
    </source>
</evidence>
<keyword evidence="3" id="KW-0479">Metal-binding</keyword>
<evidence type="ECO:0000256" key="6">
    <source>
        <dbReference type="ARBA" id="ARBA00022837"/>
    </source>
</evidence>
<gene>
    <name evidence="8" type="ORF">BD847_1802</name>
</gene>
<dbReference type="InterPro" id="IPR050738">
    <property type="entry name" value="Sulfatase"/>
</dbReference>